<dbReference type="GO" id="GO:0050660">
    <property type="term" value="F:flavin adenine dinucleotide binding"/>
    <property type="evidence" value="ECO:0007669"/>
    <property type="project" value="InterPro"/>
</dbReference>
<keyword evidence="3" id="KW-1185">Reference proteome</keyword>
<dbReference type="GO" id="GO:0046359">
    <property type="term" value="P:butyrate catabolic process"/>
    <property type="evidence" value="ECO:0007669"/>
    <property type="project" value="TreeGrafter"/>
</dbReference>
<dbReference type="PANTHER" id="PTHR43884:SF12">
    <property type="entry name" value="ISOVALERYL-COA DEHYDROGENASE, MITOCHONDRIAL-RELATED"/>
    <property type="match status" value="1"/>
</dbReference>
<reference evidence="2" key="1">
    <citation type="journal article" date="2020" name="Stud. Mycol.">
        <title>101 Dothideomycetes genomes: a test case for predicting lifestyles and emergence of pathogens.</title>
        <authorList>
            <person name="Haridas S."/>
            <person name="Albert R."/>
            <person name="Binder M."/>
            <person name="Bloem J."/>
            <person name="Labutti K."/>
            <person name="Salamov A."/>
            <person name="Andreopoulos B."/>
            <person name="Baker S."/>
            <person name="Barry K."/>
            <person name="Bills G."/>
            <person name="Bluhm B."/>
            <person name="Cannon C."/>
            <person name="Castanera R."/>
            <person name="Culley D."/>
            <person name="Daum C."/>
            <person name="Ezra D."/>
            <person name="Gonzalez J."/>
            <person name="Henrissat B."/>
            <person name="Kuo A."/>
            <person name="Liang C."/>
            <person name="Lipzen A."/>
            <person name="Lutzoni F."/>
            <person name="Magnuson J."/>
            <person name="Mondo S."/>
            <person name="Nolan M."/>
            <person name="Ohm R."/>
            <person name="Pangilinan J."/>
            <person name="Park H.-J."/>
            <person name="Ramirez L."/>
            <person name="Alfaro M."/>
            <person name="Sun H."/>
            <person name="Tritt A."/>
            <person name="Yoshinaga Y."/>
            <person name="Zwiers L.-H."/>
            <person name="Turgeon B."/>
            <person name="Goodwin S."/>
            <person name="Spatafora J."/>
            <person name="Crous P."/>
            <person name="Grigoriev I."/>
        </authorList>
    </citation>
    <scope>NUCLEOTIDE SEQUENCE</scope>
    <source>
        <strain evidence="2">CBS 269.34</strain>
    </source>
</reference>
<protein>
    <submittedName>
        <fullName evidence="2">Acyl-CoA dehydrogenase NM domain-like protein</fullName>
    </submittedName>
</protein>
<evidence type="ECO:0000313" key="2">
    <source>
        <dbReference type="EMBL" id="KAF2495593.1"/>
    </source>
</evidence>
<dbReference type="GO" id="GO:0033539">
    <property type="term" value="P:fatty acid beta-oxidation using acyl-CoA dehydrogenase"/>
    <property type="evidence" value="ECO:0007669"/>
    <property type="project" value="TreeGrafter"/>
</dbReference>
<dbReference type="Gene3D" id="1.20.140.10">
    <property type="entry name" value="Butyryl-CoA Dehydrogenase, subunit A, domain 3"/>
    <property type="match status" value="1"/>
</dbReference>
<feature type="domain" description="Acyl-CoA dehydrogenase/oxidase N-terminal" evidence="1">
    <location>
        <begin position="7"/>
        <end position="123"/>
    </location>
</feature>
<dbReference type="PANTHER" id="PTHR43884">
    <property type="entry name" value="ACYL-COA DEHYDROGENASE"/>
    <property type="match status" value="1"/>
</dbReference>
<dbReference type="Pfam" id="PF02771">
    <property type="entry name" value="Acyl-CoA_dh_N"/>
    <property type="match status" value="1"/>
</dbReference>
<dbReference type="InterPro" id="IPR013786">
    <property type="entry name" value="AcylCoA_DH/ox_N"/>
</dbReference>
<dbReference type="InterPro" id="IPR009100">
    <property type="entry name" value="AcylCoA_DH/oxidase_NM_dom_sf"/>
</dbReference>
<organism evidence="2 3">
    <name type="scientific">Lophium mytilinum</name>
    <dbReference type="NCBI Taxonomy" id="390894"/>
    <lineage>
        <taxon>Eukaryota</taxon>
        <taxon>Fungi</taxon>
        <taxon>Dikarya</taxon>
        <taxon>Ascomycota</taxon>
        <taxon>Pezizomycotina</taxon>
        <taxon>Dothideomycetes</taxon>
        <taxon>Pleosporomycetidae</taxon>
        <taxon>Mytilinidiales</taxon>
        <taxon>Mytilinidiaceae</taxon>
        <taxon>Lophium</taxon>
    </lineage>
</organism>
<dbReference type="SUPFAM" id="SSF56645">
    <property type="entry name" value="Acyl-CoA dehydrogenase NM domain-like"/>
    <property type="match status" value="1"/>
</dbReference>
<proteinExistence type="predicted"/>
<dbReference type="AlphaFoldDB" id="A0A6A6QV44"/>
<dbReference type="EMBL" id="MU004189">
    <property type="protein sequence ID" value="KAF2495593.1"/>
    <property type="molecule type" value="Genomic_DNA"/>
</dbReference>
<dbReference type="InterPro" id="IPR036250">
    <property type="entry name" value="AcylCo_DH-like_C"/>
</dbReference>
<dbReference type="InterPro" id="IPR037069">
    <property type="entry name" value="AcylCoA_DH/ox_N_sf"/>
</dbReference>
<accession>A0A6A6QV44</accession>
<dbReference type="InterPro" id="IPR046373">
    <property type="entry name" value="Acyl-CoA_Oxase/DH_mid-dom_sf"/>
</dbReference>
<name>A0A6A6QV44_9PEZI</name>
<gene>
    <name evidence="2" type="ORF">BU16DRAFT_561871</name>
</gene>
<sequence length="316" mass="32917">MIDFTLTEEQTALRNGARTFAQTVLAGASSVYSQLLDQASRFQSTYPIRKAVEAGFIKGQIPASLGGTAGSLVNAAILVEELYAVEPSASLTVLGTGLGLTPLLLGGSQEQHARLLKPFLSREGEPLASLVHSEPEGTANWLEKGSPGLQTTARKEGNEWVINGEKLGTTNSGGWDAKGADLQCVVCRQAQSNQPQDPNSDPASSILILMVTSTELANNKPGAFVVLGDPELAGHKAASGPHSRFTDFCVPEKNLLAPPGSGAQLVEQTFGTSAAIVGAMATGIMRAAFEAAIAFAKSDTRGGTAPTCIDRVLRIS</sequence>
<dbReference type="Gene3D" id="1.10.540.10">
    <property type="entry name" value="Acyl-CoA dehydrogenase/oxidase, N-terminal domain"/>
    <property type="match status" value="1"/>
</dbReference>
<dbReference type="SUPFAM" id="SSF47203">
    <property type="entry name" value="Acyl-CoA dehydrogenase C-terminal domain-like"/>
    <property type="match status" value="1"/>
</dbReference>
<evidence type="ECO:0000313" key="3">
    <source>
        <dbReference type="Proteomes" id="UP000799750"/>
    </source>
</evidence>
<dbReference type="GO" id="GO:0003995">
    <property type="term" value="F:acyl-CoA dehydrogenase activity"/>
    <property type="evidence" value="ECO:0007669"/>
    <property type="project" value="TreeGrafter"/>
</dbReference>
<evidence type="ECO:0000259" key="1">
    <source>
        <dbReference type="Pfam" id="PF02771"/>
    </source>
</evidence>
<dbReference type="Gene3D" id="2.40.110.10">
    <property type="entry name" value="Butyryl-CoA Dehydrogenase, subunit A, domain 2"/>
    <property type="match status" value="1"/>
</dbReference>
<dbReference type="OrthoDB" id="10016597at2759"/>
<dbReference type="Proteomes" id="UP000799750">
    <property type="component" value="Unassembled WGS sequence"/>
</dbReference>